<evidence type="ECO:0000256" key="4">
    <source>
        <dbReference type="ARBA" id="ARBA00022989"/>
    </source>
</evidence>
<keyword evidence="2" id="KW-1003">Cell membrane</keyword>
<organism evidence="9 10">
    <name type="scientific">Bifidobacterium cuniculi</name>
    <dbReference type="NCBI Taxonomy" id="1688"/>
    <lineage>
        <taxon>Bacteria</taxon>
        <taxon>Bacillati</taxon>
        <taxon>Actinomycetota</taxon>
        <taxon>Actinomycetes</taxon>
        <taxon>Bifidobacteriales</taxon>
        <taxon>Bifidobacteriaceae</taxon>
        <taxon>Bifidobacterium</taxon>
    </lineage>
</organism>
<name>A0A087B2R3_9BIFI</name>
<comment type="caution">
    <text evidence="9">The sequence shown here is derived from an EMBL/GenBank/DDBJ whole genome shotgun (WGS) entry which is preliminary data.</text>
</comment>
<dbReference type="eggNOG" id="COG2064">
    <property type="taxonomic scope" value="Bacteria"/>
</dbReference>
<dbReference type="PANTHER" id="PTHR35007:SF3">
    <property type="entry name" value="POSSIBLE CONSERVED ALANINE RICH MEMBRANE PROTEIN"/>
    <property type="match status" value="1"/>
</dbReference>
<feature type="transmembrane region" description="Helical" evidence="6">
    <location>
        <begin position="146"/>
        <end position="172"/>
    </location>
</feature>
<keyword evidence="10" id="KW-1185">Reference proteome</keyword>
<proteinExistence type="predicted"/>
<reference evidence="9 10" key="1">
    <citation type="submission" date="2014-03" db="EMBL/GenBank/DDBJ databases">
        <title>Genomics of Bifidobacteria.</title>
        <authorList>
            <person name="Ventura M."/>
            <person name="Milani C."/>
            <person name="Lugli G.A."/>
        </authorList>
    </citation>
    <scope>NUCLEOTIDE SEQUENCE [LARGE SCALE GENOMIC DNA]</scope>
    <source>
        <strain evidence="9 10">LMG 10738</strain>
    </source>
</reference>
<dbReference type="InterPro" id="IPR018076">
    <property type="entry name" value="T2SS_GspF_dom"/>
</dbReference>
<dbReference type="Proteomes" id="UP000029067">
    <property type="component" value="Unassembled WGS sequence"/>
</dbReference>
<dbReference type="STRING" id="1688.BCUN_1079"/>
<protein>
    <submittedName>
        <fullName evidence="9">Type II secretion system protein, pilus assembly</fullName>
    </submittedName>
</protein>
<comment type="subcellular location">
    <subcellularLocation>
        <location evidence="1">Cell membrane</location>
        <topology evidence="1">Multi-pass membrane protein</topology>
    </subcellularLocation>
</comment>
<evidence type="ECO:0000256" key="5">
    <source>
        <dbReference type="ARBA" id="ARBA00023136"/>
    </source>
</evidence>
<sequence length="177" mass="18768">MSGIWAVLAAWCMTACVLAATGRPGRTGEESRDGCFTWNPTVALMLELVRAALEQGSSIPRALEAVGGACSPHLGERCARVAQALDRGVPWEDAWDVGEGEAMALLRDTLRRSWTDGAGAVGQLEAALELADTRERMRIERAASRLSVGLLLPTGLCFLPAFLCVGVVPAIISFTQG</sequence>
<dbReference type="RefSeq" id="WP_051920709.1">
    <property type="nucleotide sequence ID" value="NZ_JGYV01000002.1"/>
</dbReference>
<evidence type="ECO:0000313" key="10">
    <source>
        <dbReference type="Proteomes" id="UP000029067"/>
    </source>
</evidence>
<keyword evidence="7" id="KW-0732">Signal</keyword>
<feature type="chain" id="PRO_5039595162" evidence="7">
    <location>
        <begin position="20"/>
        <end position="177"/>
    </location>
</feature>
<feature type="signal peptide" evidence="7">
    <location>
        <begin position="1"/>
        <end position="19"/>
    </location>
</feature>
<dbReference type="Pfam" id="PF00482">
    <property type="entry name" value="T2SSF"/>
    <property type="match status" value="1"/>
</dbReference>
<evidence type="ECO:0000256" key="3">
    <source>
        <dbReference type="ARBA" id="ARBA00022692"/>
    </source>
</evidence>
<accession>A0A087B2R3</accession>
<evidence type="ECO:0000256" key="2">
    <source>
        <dbReference type="ARBA" id="ARBA00022475"/>
    </source>
</evidence>
<dbReference type="OrthoDB" id="3267562at2"/>
<keyword evidence="4 6" id="KW-1133">Transmembrane helix</keyword>
<evidence type="ECO:0000259" key="8">
    <source>
        <dbReference type="Pfam" id="PF00482"/>
    </source>
</evidence>
<evidence type="ECO:0000256" key="1">
    <source>
        <dbReference type="ARBA" id="ARBA00004651"/>
    </source>
</evidence>
<dbReference type="PANTHER" id="PTHR35007">
    <property type="entry name" value="INTEGRAL MEMBRANE PROTEIN-RELATED"/>
    <property type="match status" value="1"/>
</dbReference>
<evidence type="ECO:0000256" key="6">
    <source>
        <dbReference type="SAM" id="Phobius"/>
    </source>
</evidence>
<dbReference type="EMBL" id="JGYV01000002">
    <property type="protein sequence ID" value="KFI65313.1"/>
    <property type="molecule type" value="Genomic_DNA"/>
</dbReference>
<evidence type="ECO:0000256" key="7">
    <source>
        <dbReference type="SAM" id="SignalP"/>
    </source>
</evidence>
<keyword evidence="3 6" id="KW-0812">Transmembrane</keyword>
<dbReference type="GO" id="GO:0005886">
    <property type="term" value="C:plasma membrane"/>
    <property type="evidence" value="ECO:0007669"/>
    <property type="project" value="UniProtKB-SubCell"/>
</dbReference>
<gene>
    <name evidence="9" type="ORF">BCUN_1079</name>
</gene>
<keyword evidence="5 6" id="KW-0472">Membrane</keyword>
<feature type="domain" description="Type II secretion system protein GspF" evidence="8">
    <location>
        <begin position="46"/>
        <end position="166"/>
    </location>
</feature>
<dbReference type="AlphaFoldDB" id="A0A087B2R3"/>
<evidence type="ECO:0000313" key="9">
    <source>
        <dbReference type="EMBL" id="KFI65313.1"/>
    </source>
</evidence>